<dbReference type="GO" id="GO:0004401">
    <property type="term" value="F:histidinol-phosphatase activity"/>
    <property type="evidence" value="ECO:0007669"/>
    <property type="project" value="UniProtKB-UniRule"/>
</dbReference>
<comment type="pathway">
    <text evidence="2 12">Amino-acid biosynthesis; L-histidine biosynthesis; L-histidine from 5-phospho-alpha-D-ribose 1-diphosphate: step 6/9.</text>
</comment>
<comment type="pathway">
    <text evidence="12">Amino-acid biosynthesis; L-histidine biosynthesis; L-histidine from 5-phospho-alpha-D-ribose 1-diphosphate: step 8/9.</text>
</comment>
<dbReference type="GO" id="GO:0004424">
    <property type="term" value="F:imidazoleglycerol-phosphate dehydratase activity"/>
    <property type="evidence" value="ECO:0007669"/>
    <property type="project" value="UniProtKB-UniRule"/>
</dbReference>
<proteinExistence type="inferred from homology"/>
<feature type="active site" description="Proton donor" evidence="12">
    <location>
        <position position="11"/>
    </location>
</feature>
<dbReference type="NCBIfam" id="NF003937">
    <property type="entry name" value="PRK05446.1"/>
    <property type="match status" value="1"/>
</dbReference>
<dbReference type="GeneID" id="82525427"/>
<dbReference type="SUPFAM" id="SSF56784">
    <property type="entry name" value="HAD-like"/>
    <property type="match status" value="1"/>
</dbReference>
<comment type="catalytic activity">
    <reaction evidence="12">
        <text>D-erythro-1-(imidazol-4-yl)glycerol 3-phosphate = 3-(imidazol-4-yl)-2-oxopropyl phosphate + H2O</text>
        <dbReference type="Rhea" id="RHEA:11040"/>
        <dbReference type="ChEBI" id="CHEBI:15377"/>
        <dbReference type="ChEBI" id="CHEBI:57766"/>
        <dbReference type="ChEBI" id="CHEBI:58278"/>
        <dbReference type="EC" id="4.2.1.19"/>
    </reaction>
</comment>
<comment type="similarity">
    <text evidence="12">In the N-terminal section; belongs to the histidinol-phosphatase family.</text>
</comment>
<dbReference type="Gene3D" id="3.40.50.1000">
    <property type="entry name" value="HAD superfamily/HAD-like"/>
    <property type="match status" value="1"/>
</dbReference>
<dbReference type="PANTHER" id="PTHR23133:SF2">
    <property type="entry name" value="IMIDAZOLEGLYCEROL-PHOSPHATE DEHYDRATASE"/>
    <property type="match status" value="1"/>
</dbReference>
<dbReference type="Proteomes" id="UP000244905">
    <property type="component" value="Unassembled WGS sequence"/>
</dbReference>
<dbReference type="PANTHER" id="PTHR23133">
    <property type="entry name" value="IMIDAZOLEGLYCEROL-PHOSPHATE DEHYDRATASE HIS7"/>
    <property type="match status" value="1"/>
</dbReference>
<dbReference type="CDD" id="cd07914">
    <property type="entry name" value="IGPD"/>
    <property type="match status" value="1"/>
</dbReference>
<dbReference type="InterPro" id="IPR020565">
    <property type="entry name" value="ImidazoleglycerP_deHydtase_CS"/>
</dbReference>
<evidence type="ECO:0000256" key="9">
    <source>
        <dbReference type="ARBA" id="ARBA00023239"/>
    </source>
</evidence>
<comment type="subcellular location">
    <subcellularLocation>
        <location evidence="12">Cytoplasm</location>
    </subcellularLocation>
</comment>
<evidence type="ECO:0000313" key="14">
    <source>
        <dbReference type="Proteomes" id="UP000244905"/>
    </source>
</evidence>
<protein>
    <recommendedName>
        <fullName evidence="12">Histidine biosynthesis bifunctional protein HisB</fullName>
    </recommendedName>
    <domain>
        <recommendedName>
            <fullName evidence="12">Histidinol-phosphatase</fullName>
            <ecNumber evidence="12">3.1.3.15</ecNumber>
        </recommendedName>
    </domain>
    <domain>
        <recommendedName>
            <fullName evidence="12">Imidazoleglycerol-phosphate dehydratase</fullName>
            <shortName evidence="12">IGPD</shortName>
            <ecNumber evidence="12">4.2.1.19</ecNumber>
        </recommendedName>
    </domain>
</protein>
<evidence type="ECO:0000256" key="6">
    <source>
        <dbReference type="ARBA" id="ARBA00022801"/>
    </source>
</evidence>
<dbReference type="RefSeq" id="WP_107031586.1">
    <property type="nucleotide sequence ID" value="NZ_PUEC01000005.1"/>
</dbReference>
<feature type="region of interest" description="Imidazoleglycerol-phosphate dehydratase" evidence="12">
    <location>
        <begin position="177"/>
        <end position="367"/>
    </location>
</feature>
<evidence type="ECO:0000256" key="11">
    <source>
        <dbReference type="ARBA" id="ARBA00049158"/>
    </source>
</evidence>
<feature type="binding site" evidence="12">
    <location>
        <position position="128"/>
    </location>
    <ligand>
        <name>Mg(2+)</name>
        <dbReference type="ChEBI" id="CHEBI:18420"/>
    </ligand>
</feature>
<dbReference type="GO" id="GO:0000105">
    <property type="term" value="P:L-histidine biosynthetic process"/>
    <property type="evidence" value="ECO:0007669"/>
    <property type="project" value="UniProtKB-UniRule"/>
</dbReference>
<dbReference type="InterPro" id="IPR006549">
    <property type="entry name" value="HAD-SF_hydro_IIIA"/>
</dbReference>
<feature type="binding site" evidence="12">
    <location>
        <position position="11"/>
    </location>
    <ligand>
        <name>Mg(2+)</name>
        <dbReference type="ChEBI" id="CHEBI:18420"/>
    </ligand>
</feature>
<accession>A0A2V1ILR2</accession>
<keyword evidence="8 12" id="KW-0368">Histidine biosynthesis</keyword>
<evidence type="ECO:0000256" key="10">
    <source>
        <dbReference type="ARBA" id="ARBA00023268"/>
    </source>
</evidence>
<evidence type="ECO:0000256" key="3">
    <source>
        <dbReference type="ARBA" id="ARBA00022490"/>
    </source>
</evidence>
<evidence type="ECO:0000256" key="8">
    <source>
        <dbReference type="ARBA" id="ARBA00023102"/>
    </source>
</evidence>
<dbReference type="NCBIfam" id="TIGR01662">
    <property type="entry name" value="HAD-SF-IIIA"/>
    <property type="match status" value="1"/>
</dbReference>
<comment type="caution">
    <text evidence="12">Lacks conserved residue(s) required for the propagation of feature annotation.</text>
</comment>
<feature type="binding site" evidence="12">
    <location>
        <position position="9"/>
    </location>
    <ligand>
        <name>Mg(2+)</name>
        <dbReference type="ChEBI" id="CHEBI:18420"/>
    </ligand>
</feature>
<comment type="caution">
    <text evidence="13">The sequence shown here is derived from an EMBL/GenBank/DDBJ whole genome shotgun (WGS) entry which is preliminary data.</text>
</comment>
<dbReference type="NCBIfam" id="TIGR01656">
    <property type="entry name" value="Histidinol-ppas"/>
    <property type="match status" value="1"/>
</dbReference>
<dbReference type="InterPro" id="IPR020568">
    <property type="entry name" value="Ribosomal_Su5_D2-typ_SF"/>
</dbReference>
<reference evidence="14" key="1">
    <citation type="submission" date="2018-02" db="EMBL/GenBank/DDBJ databases">
        <authorList>
            <person name="Clavel T."/>
            <person name="Strowig T."/>
        </authorList>
    </citation>
    <scope>NUCLEOTIDE SEQUENCE [LARGE SCALE GENOMIC DNA]</scope>
    <source>
        <strain evidence="14">DSM 103720</strain>
    </source>
</reference>
<feature type="active site" description="Nucleophile" evidence="12">
    <location>
        <position position="9"/>
    </location>
</feature>
<dbReference type="EMBL" id="PUEC01000005">
    <property type="protein sequence ID" value="PWB03476.1"/>
    <property type="molecule type" value="Genomic_DNA"/>
</dbReference>
<feature type="region of interest" description="Histidinol-phosphatase" evidence="12">
    <location>
        <begin position="1"/>
        <end position="176"/>
    </location>
</feature>
<dbReference type="GO" id="GO:0046872">
    <property type="term" value="F:metal ion binding"/>
    <property type="evidence" value="ECO:0007669"/>
    <property type="project" value="UniProtKB-KW"/>
</dbReference>
<dbReference type="InterPro" id="IPR000807">
    <property type="entry name" value="ImidazoleglycerolP_deHydtase"/>
</dbReference>
<sequence length="367" mass="40844">MAKKAIFIDRDGTIIKEPADEQIDSLEKLEFVPGAIFGLRSLMNRGYELVMVSNQDGLGTASFPEKTFWPAHNRMLSTLEGEGVRFDDILIDRSFPADNAPTRKPRTGMLTAYLGGDYDLATSFVIGDRMTDIELARNLGARGILIGHAGNTENIDGCELVSDSWDEIARHILSADRMVSIVRDTSETRISLTLDLDGHLPSAIDSGLKFFDHMLWQIPHHAGISIDLKCDGDLEVDEHHSMEDIAIVLGQAIDKALGSKTGIDRYGFVLPMDECKALVLIDFGGRADFVWDVEFTREYVGDTPTEMYSHFFKSLCSAMRCNLHISARGENNHHLIEGVFKAFARALRMAVRRDVFSYNLPSSKGII</sequence>
<keyword evidence="14" id="KW-1185">Reference proteome</keyword>
<keyword evidence="4 12" id="KW-0028">Amino-acid biosynthesis</keyword>
<dbReference type="AlphaFoldDB" id="A0A2V1ILR2"/>
<comment type="catalytic activity">
    <reaction evidence="11 12">
        <text>L-histidinol phosphate + H2O = L-histidinol + phosphate</text>
        <dbReference type="Rhea" id="RHEA:14465"/>
        <dbReference type="ChEBI" id="CHEBI:15377"/>
        <dbReference type="ChEBI" id="CHEBI:43474"/>
        <dbReference type="ChEBI" id="CHEBI:57699"/>
        <dbReference type="ChEBI" id="CHEBI:57980"/>
        <dbReference type="EC" id="3.1.3.15"/>
    </reaction>
</comment>
<dbReference type="EC" id="3.1.3.15" evidence="12"/>
<dbReference type="InterPro" id="IPR023214">
    <property type="entry name" value="HAD_sf"/>
</dbReference>
<evidence type="ECO:0000256" key="4">
    <source>
        <dbReference type="ARBA" id="ARBA00022605"/>
    </source>
</evidence>
<dbReference type="InterPro" id="IPR038494">
    <property type="entry name" value="IGPD_sf"/>
</dbReference>
<dbReference type="PROSITE" id="PS00954">
    <property type="entry name" value="IGP_DEHYDRATASE_1"/>
    <property type="match status" value="1"/>
</dbReference>
<dbReference type="EC" id="4.2.1.19" evidence="12"/>
<keyword evidence="3 12" id="KW-0963">Cytoplasm</keyword>
<dbReference type="HAMAP" id="MF_00076">
    <property type="entry name" value="HisB"/>
    <property type="match status" value="1"/>
</dbReference>
<dbReference type="HAMAP" id="MF_01022">
    <property type="entry name" value="Bifunc_HisB"/>
    <property type="match status" value="1"/>
</dbReference>
<evidence type="ECO:0000256" key="12">
    <source>
        <dbReference type="HAMAP-Rule" id="MF_01022"/>
    </source>
</evidence>
<evidence type="ECO:0000313" key="13">
    <source>
        <dbReference type="EMBL" id="PWB03476.1"/>
    </source>
</evidence>
<dbReference type="Pfam" id="PF13242">
    <property type="entry name" value="Hydrolase_like"/>
    <property type="match status" value="1"/>
</dbReference>
<keyword evidence="5 12" id="KW-0479">Metal-binding</keyword>
<dbReference type="CDD" id="cd07503">
    <property type="entry name" value="HAD_HisB-N"/>
    <property type="match status" value="1"/>
</dbReference>
<keyword evidence="6 12" id="KW-0378">Hydrolase</keyword>
<evidence type="ECO:0000256" key="7">
    <source>
        <dbReference type="ARBA" id="ARBA00022842"/>
    </source>
</evidence>
<evidence type="ECO:0000256" key="5">
    <source>
        <dbReference type="ARBA" id="ARBA00022723"/>
    </source>
</evidence>
<keyword evidence="7 12" id="KW-0460">Magnesium</keyword>
<comment type="similarity">
    <text evidence="12">In the C-terminal section; belongs to the imidazoleglycerol-phosphate dehydratase family.</text>
</comment>
<dbReference type="InterPro" id="IPR006543">
    <property type="entry name" value="Histidinol-phos"/>
</dbReference>
<name>A0A2V1ILR2_9BACT</name>
<dbReference type="Pfam" id="PF00475">
    <property type="entry name" value="IGPD"/>
    <property type="match status" value="1"/>
</dbReference>
<dbReference type="FunFam" id="3.30.230.40:FF:000003">
    <property type="entry name" value="Imidazoleglycerol-phosphate dehydratase HisB"/>
    <property type="match status" value="1"/>
</dbReference>
<organism evidence="13 14">
    <name type="scientific">Duncaniella muris</name>
    <dbReference type="NCBI Taxonomy" id="2094150"/>
    <lineage>
        <taxon>Bacteria</taxon>
        <taxon>Pseudomonadati</taxon>
        <taxon>Bacteroidota</taxon>
        <taxon>Bacteroidia</taxon>
        <taxon>Bacteroidales</taxon>
        <taxon>Muribaculaceae</taxon>
        <taxon>Duncaniella</taxon>
    </lineage>
</organism>
<dbReference type="InterPro" id="IPR005954">
    <property type="entry name" value="HisB_N"/>
</dbReference>
<dbReference type="FunFam" id="3.30.230.40:FF:000001">
    <property type="entry name" value="Imidazoleglycerol-phosphate dehydratase HisB"/>
    <property type="match status" value="1"/>
</dbReference>
<evidence type="ECO:0000256" key="2">
    <source>
        <dbReference type="ARBA" id="ARBA00005047"/>
    </source>
</evidence>
<gene>
    <name evidence="12" type="primary">hisB</name>
    <name evidence="13" type="ORF">C5O23_03550</name>
</gene>
<dbReference type="PROSITE" id="PS00955">
    <property type="entry name" value="IGP_DEHYDRATASE_2"/>
    <property type="match status" value="1"/>
</dbReference>
<dbReference type="InterPro" id="IPR020566">
    <property type="entry name" value="His_synth_bifunc_HisB"/>
</dbReference>
<evidence type="ECO:0000256" key="1">
    <source>
        <dbReference type="ARBA" id="ARBA00001946"/>
    </source>
</evidence>
<keyword evidence="9 12" id="KW-0456">Lyase</keyword>
<dbReference type="GO" id="GO:0005737">
    <property type="term" value="C:cytoplasm"/>
    <property type="evidence" value="ECO:0007669"/>
    <property type="project" value="UniProtKB-SubCell"/>
</dbReference>
<dbReference type="NCBIfam" id="TIGR01261">
    <property type="entry name" value="hisB_Nterm"/>
    <property type="match status" value="1"/>
</dbReference>
<comment type="cofactor">
    <cofactor evidence="1 12">
        <name>Mg(2+)</name>
        <dbReference type="ChEBI" id="CHEBI:18420"/>
    </cofactor>
</comment>
<keyword evidence="10 12" id="KW-0511">Multifunctional enzyme</keyword>
<dbReference type="Gene3D" id="3.30.230.40">
    <property type="entry name" value="Imidazole glycerol phosphate dehydratase, domain 1"/>
    <property type="match status" value="2"/>
</dbReference>
<dbReference type="InterPro" id="IPR036412">
    <property type="entry name" value="HAD-like_sf"/>
</dbReference>
<dbReference type="SUPFAM" id="SSF54211">
    <property type="entry name" value="Ribosomal protein S5 domain 2-like"/>
    <property type="match status" value="2"/>
</dbReference>
<dbReference type="UniPathway" id="UPA00031">
    <property type="reaction ID" value="UER00011"/>
</dbReference>